<dbReference type="GO" id="GO:0008168">
    <property type="term" value="F:methyltransferase activity"/>
    <property type="evidence" value="ECO:0007669"/>
    <property type="project" value="UniProtKB-KW"/>
</dbReference>
<accession>A0ABP7XBQ4</accession>
<evidence type="ECO:0000256" key="4">
    <source>
        <dbReference type="ARBA" id="ARBA00022747"/>
    </source>
</evidence>
<evidence type="ECO:0000313" key="9">
    <source>
        <dbReference type="Proteomes" id="UP001501495"/>
    </source>
</evidence>
<keyword evidence="2 5" id="KW-0808">Transferase</keyword>
<dbReference type="Gene3D" id="3.90.120.10">
    <property type="entry name" value="DNA Methylase, subunit A, domain 2"/>
    <property type="match status" value="1"/>
</dbReference>
<dbReference type="InterPro" id="IPR031303">
    <property type="entry name" value="C5_meth_CS"/>
</dbReference>
<evidence type="ECO:0000256" key="5">
    <source>
        <dbReference type="PROSITE-ProRule" id="PRU01016"/>
    </source>
</evidence>
<dbReference type="PANTHER" id="PTHR10629:SF52">
    <property type="entry name" value="DNA (CYTOSINE-5)-METHYLTRANSFERASE 1"/>
    <property type="match status" value="1"/>
</dbReference>
<dbReference type="Gene3D" id="3.40.50.150">
    <property type="entry name" value="Vaccinia Virus protein VP39"/>
    <property type="match status" value="1"/>
</dbReference>
<dbReference type="SUPFAM" id="SSF53335">
    <property type="entry name" value="S-adenosyl-L-methionine-dependent methyltransferases"/>
    <property type="match status" value="1"/>
</dbReference>
<dbReference type="PROSITE" id="PS00094">
    <property type="entry name" value="C5_MTASE_1"/>
    <property type="match status" value="1"/>
</dbReference>
<gene>
    <name evidence="8" type="ORF">GCM10022215_06090</name>
</gene>
<keyword evidence="3 5" id="KW-0949">S-adenosyl-L-methionine</keyword>
<evidence type="ECO:0000313" key="8">
    <source>
        <dbReference type="EMBL" id="GAA4110730.1"/>
    </source>
</evidence>
<dbReference type="PROSITE" id="PS51679">
    <property type="entry name" value="SAM_MT_C5"/>
    <property type="match status" value="1"/>
</dbReference>
<keyword evidence="4" id="KW-0680">Restriction system</keyword>
<dbReference type="PANTHER" id="PTHR10629">
    <property type="entry name" value="CYTOSINE-SPECIFIC METHYLTRANSFERASE"/>
    <property type="match status" value="1"/>
</dbReference>
<dbReference type="RefSeq" id="WP_344731744.1">
    <property type="nucleotide sequence ID" value="NZ_BAAAZH010000005.1"/>
</dbReference>
<dbReference type="InterPro" id="IPR001525">
    <property type="entry name" value="C5_MeTfrase"/>
</dbReference>
<evidence type="ECO:0000256" key="3">
    <source>
        <dbReference type="ARBA" id="ARBA00022691"/>
    </source>
</evidence>
<sequence length="401" mass="43725">MMQQQGEVVSLFSGAGGLDVGLEQAGWTVVTATDHDKYAMDTLRQSKDAAIAIRGQAGVHMSETMLVEADVKELSAADLTPGGKPADWRPDLLVGGPPCQPWSSAGHQKGLSDPRGQLIADYLRLIGEFQPRFVLFENVRGLVTAVGEHGWHGEVLESIRSDLADLGYASRFATLNAADYGAAQRRVRLILIATRDHTLPELPAPTHHKDGAEGLKPWVTLGETLDRLPKPDPADVVRPSGTRADELRALTPGKGLRTGGKVMANRPSGQWGYRQDSFLADPSLPSRTIRAASTPDWLRLPGEPDLRRLTWRECAALQGFPDDWQFAGTNASRFRQIGNAVQVDMAEAVGRVLLDSLLSGLPDVPPVSAEWPAELVKRVRYTSMEHRVNGHLRSRVRANLV</sequence>
<dbReference type="EC" id="2.1.1.37" evidence="7"/>
<protein>
    <recommendedName>
        <fullName evidence="7">Cytosine-specific methyltransferase</fullName>
        <ecNumber evidence="7">2.1.1.37</ecNumber>
    </recommendedName>
</protein>
<evidence type="ECO:0000256" key="1">
    <source>
        <dbReference type="ARBA" id="ARBA00022603"/>
    </source>
</evidence>
<dbReference type="PROSITE" id="PS00095">
    <property type="entry name" value="C5_MTASE_2"/>
    <property type="match status" value="1"/>
</dbReference>
<keyword evidence="9" id="KW-1185">Reference proteome</keyword>
<dbReference type="PRINTS" id="PR00105">
    <property type="entry name" value="C5METTRFRASE"/>
</dbReference>
<keyword evidence="1 5" id="KW-0489">Methyltransferase</keyword>
<dbReference type="CDD" id="cd00315">
    <property type="entry name" value="Cyt_C5_DNA_methylase"/>
    <property type="match status" value="1"/>
</dbReference>
<dbReference type="InterPro" id="IPR029063">
    <property type="entry name" value="SAM-dependent_MTases_sf"/>
</dbReference>
<name>A0ABP7XBQ4_9ACTN</name>
<dbReference type="NCBIfam" id="TIGR00675">
    <property type="entry name" value="dcm"/>
    <property type="match status" value="1"/>
</dbReference>
<feature type="active site" evidence="5">
    <location>
        <position position="99"/>
    </location>
</feature>
<dbReference type="EMBL" id="BAAAZH010000005">
    <property type="protein sequence ID" value="GAA4110730.1"/>
    <property type="molecule type" value="Genomic_DNA"/>
</dbReference>
<dbReference type="GO" id="GO:0032259">
    <property type="term" value="P:methylation"/>
    <property type="evidence" value="ECO:0007669"/>
    <property type="project" value="UniProtKB-KW"/>
</dbReference>
<comment type="catalytic activity">
    <reaction evidence="7">
        <text>a 2'-deoxycytidine in DNA + S-adenosyl-L-methionine = a 5-methyl-2'-deoxycytidine in DNA + S-adenosyl-L-homocysteine + H(+)</text>
        <dbReference type="Rhea" id="RHEA:13681"/>
        <dbReference type="Rhea" id="RHEA-COMP:11369"/>
        <dbReference type="Rhea" id="RHEA-COMP:11370"/>
        <dbReference type="ChEBI" id="CHEBI:15378"/>
        <dbReference type="ChEBI" id="CHEBI:57856"/>
        <dbReference type="ChEBI" id="CHEBI:59789"/>
        <dbReference type="ChEBI" id="CHEBI:85452"/>
        <dbReference type="ChEBI" id="CHEBI:85454"/>
        <dbReference type="EC" id="2.1.1.37"/>
    </reaction>
</comment>
<dbReference type="Pfam" id="PF00145">
    <property type="entry name" value="DNA_methylase"/>
    <property type="match status" value="1"/>
</dbReference>
<comment type="caution">
    <text evidence="8">The sequence shown here is derived from an EMBL/GenBank/DDBJ whole genome shotgun (WGS) entry which is preliminary data.</text>
</comment>
<evidence type="ECO:0000256" key="6">
    <source>
        <dbReference type="RuleBase" id="RU000416"/>
    </source>
</evidence>
<evidence type="ECO:0000256" key="7">
    <source>
        <dbReference type="RuleBase" id="RU000417"/>
    </source>
</evidence>
<proteinExistence type="inferred from homology"/>
<organism evidence="8 9">
    <name type="scientific">Nocardioides fonticola</name>
    <dbReference type="NCBI Taxonomy" id="450363"/>
    <lineage>
        <taxon>Bacteria</taxon>
        <taxon>Bacillati</taxon>
        <taxon>Actinomycetota</taxon>
        <taxon>Actinomycetes</taxon>
        <taxon>Propionibacteriales</taxon>
        <taxon>Nocardioidaceae</taxon>
        <taxon>Nocardioides</taxon>
    </lineage>
</organism>
<reference evidence="9" key="1">
    <citation type="journal article" date="2019" name="Int. J. Syst. Evol. Microbiol.">
        <title>The Global Catalogue of Microorganisms (GCM) 10K type strain sequencing project: providing services to taxonomists for standard genome sequencing and annotation.</title>
        <authorList>
            <consortium name="The Broad Institute Genomics Platform"/>
            <consortium name="The Broad Institute Genome Sequencing Center for Infectious Disease"/>
            <person name="Wu L."/>
            <person name="Ma J."/>
        </authorList>
    </citation>
    <scope>NUCLEOTIDE SEQUENCE [LARGE SCALE GENOMIC DNA]</scope>
    <source>
        <strain evidence="9">JCM 16703</strain>
    </source>
</reference>
<dbReference type="InterPro" id="IPR050390">
    <property type="entry name" value="C5-Methyltransferase"/>
</dbReference>
<dbReference type="Proteomes" id="UP001501495">
    <property type="component" value="Unassembled WGS sequence"/>
</dbReference>
<evidence type="ECO:0000256" key="2">
    <source>
        <dbReference type="ARBA" id="ARBA00022679"/>
    </source>
</evidence>
<dbReference type="InterPro" id="IPR018117">
    <property type="entry name" value="C5_DNA_meth_AS"/>
</dbReference>
<comment type="similarity">
    <text evidence="5 6">Belongs to the class I-like SAM-binding methyltransferase superfamily. C5-methyltransferase family.</text>
</comment>